<sequence length="303" mass="35115">MDGKAYFISTNRYMSLRYDWHYKVPHKFEFEASFQAIHRNDRKCQSTVVNLSATNSSRHFTSPLFPSFSLPNQVCTWLITAPEGHVVRLQFSHFVIHTNNNCKGYFAARDGTNSTDPLLVKLCGSNQRCPVFSSGRFMWLRFETYKKYYNQYHNQFWTKRNAFRATFAAIKQVPEKLLQGNGTFNISLTKQDIRGNLSDIKCLWNLTAPSKTFINLSIELTSPARQGCYLQERLEVIDGPQLGGHLLTTRSWHFLKARAVTSSGQHLLLRLLPNQQGTSCLFQIHFRIWRNISDAREYQSIIN</sequence>
<keyword evidence="1" id="KW-0677">Repeat</keyword>
<evidence type="ECO:0000256" key="2">
    <source>
        <dbReference type="ARBA" id="ARBA00023157"/>
    </source>
</evidence>
<dbReference type="InterPro" id="IPR035914">
    <property type="entry name" value="Sperma_CUB_dom_sf"/>
</dbReference>
<comment type="caution">
    <text evidence="3">Lacks conserved residue(s) required for the propagation of feature annotation.</text>
</comment>
<evidence type="ECO:0000259" key="4">
    <source>
        <dbReference type="PROSITE" id="PS01180"/>
    </source>
</evidence>
<organism evidence="5 6">
    <name type="scientific">Exaiptasia diaphana</name>
    <name type="common">Tropical sea anemone</name>
    <name type="synonym">Aiptasia pulchella</name>
    <dbReference type="NCBI Taxonomy" id="2652724"/>
    <lineage>
        <taxon>Eukaryota</taxon>
        <taxon>Metazoa</taxon>
        <taxon>Cnidaria</taxon>
        <taxon>Anthozoa</taxon>
        <taxon>Hexacorallia</taxon>
        <taxon>Actiniaria</taxon>
        <taxon>Aiptasiidae</taxon>
        <taxon>Exaiptasia</taxon>
    </lineage>
</organism>
<dbReference type="OrthoDB" id="9971251at2759"/>
<name>A0A913YDW5_EXADI</name>
<dbReference type="PANTHER" id="PTHR24251">
    <property type="entry name" value="OVOCHYMASE-RELATED"/>
    <property type="match status" value="1"/>
</dbReference>
<dbReference type="Proteomes" id="UP000887567">
    <property type="component" value="Unplaced"/>
</dbReference>
<keyword evidence="2" id="KW-1015">Disulfide bond</keyword>
<reference evidence="5" key="1">
    <citation type="submission" date="2022-11" db="UniProtKB">
        <authorList>
            <consortium name="EnsemblMetazoa"/>
        </authorList>
    </citation>
    <scope>IDENTIFICATION</scope>
</reference>
<dbReference type="InterPro" id="IPR000859">
    <property type="entry name" value="CUB_dom"/>
</dbReference>
<keyword evidence="6" id="KW-1185">Reference proteome</keyword>
<feature type="domain" description="CUB" evidence="4">
    <location>
        <begin position="44"/>
        <end position="170"/>
    </location>
</feature>
<dbReference type="Gene3D" id="2.60.120.290">
    <property type="entry name" value="Spermadhesin, CUB domain"/>
    <property type="match status" value="2"/>
</dbReference>
<evidence type="ECO:0000256" key="1">
    <source>
        <dbReference type="ARBA" id="ARBA00022737"/>
    </source>
</evidence>
<dbReference type="Pfam" id="PF00431">
    <property type="entry name" value="CUB"/>
    <property type="match status" value="1"/>
</dbReference>
<dbReference type="SMART" id="SM00042">
    <property type="entry name" value="CUB"/>
    <property type="match status" value="1"/>
</dbReference>
<dbReference type="AlphaFoldDB" id="A0A913YDW5"/>
<dbReference type="PANTHER" id="PTHR24251:SF37">
    <property type="entry name" value="CUB DOMAIN-CONTAINING PROTEIN"/>
    <property type="match status" value="1"/>
</dbReference>
<dbReference type="GeneID" id="114574419"/>
<dbReference type="EnsemblMetazoa" id="XM_028656931.1">
    <property type="protein sequence ID" value="XP_028512732.1"/>
    <property type="gene ID" value="LOC114574419"/>
</dbReference>
<accession>A0A913YDW5</accession>
<dbReference type="PROSITE" id="PS01180">
    <property type="entry name" value="CUB"/>
    <property type="match status" value="1"/>
</dbReference>
<dbReference type="RefSeq" id="XP_028512732.1">
    <property type="nucleotide sequence ID" value="XM_028656931.1"/>
</dbReference>
<dbReference type="SUPFAM" id="SSF49854">
    <property type="entry name" value="Spermadhesin, CUB domain"/>
    <property type="match status" value="2"/>
</dbReference>
<protein>
    <recommendedName>
        <fullName evidence="4">CUB domain-containing protein</fullName>
    </recommendedName>
</protein>
<dbReference type="CDD" id="cd00041">
    <property type="entry name" value="CUB"/>
    <property type="match status" value="1"/>
</dbReference>
<dbReference type="KEGG" id="epa:114574419"/>
<proteinExistence type="predicted"/>
<evidence type="ECO:0000313" key="6">
    <source>
        <dbReference type="Proteomes" id="UP000887567"/>
    </source>
</evidence>
<evidence type="ECO:0000313" key="5">
    <source>
        <dbReference type="EnsemblMetazoa" id="XP_028512732.1"/>
    </source>
</evidence>
<evidence type="ECO:0000256" key="3">
    <source>
        <dbReference type="PROSITE-ProRule" id="PRU00059"/>
    </source>
</evidence>